<keyword evidence="1" id="KW-0678">Repressor</keyword>
<evidence type="ECO:0000259" key="5">
    <source>
        <dbReference type="PROSITE" id="PS50932"/>
    </source>
</evidence>
<dbReference type="RefSeq" id="WP_379542464.1">
    <property type="nucleotide sequence ID" value="NZ_JBHSFT010000020.1"/>
</dbReference>
<dbReference type="InterPro" id="IPR028082">
    <property type="entry name" value="Peripla_BP_I"/>
</dbReference>
<sequence length="335" mass="37398">MNVTLKDVSKHCGLSTATVSHVLHGTKSVKKETKEKVLKSVETLGYIPHASARQLKSGSSQLIGVLTIGYNPFFTDVLNGIQVQAEALGWKIIVGSTGEDIEAQQSFLDSLMQQRAEGIIMAPTKGWTKEKLKRYLNNTSMVFLDRKVPGLEEYTLATNNEQISVEAVNHLINEHSYKEIGIIYANTEVSSMEDRKQGYMKAMKSAGFSVKDNFIACGDGSIETGQKAMKKLLDQNPRIEAVYITNNQLLLGAYRELKKRDKKIPDDIAVIGFDIEPWMEFLHPQITIIEQPVQRIGEQAIQKLLDIKNGENKKTEELKNKLIIGETCGCIQSKI</sequence>
<keyword evidence="7" id="KW-1185">Reference proteome</keyword>
<evidence type="ECO:0000313" key="6">
    <source>
        <dbReference type="EMBL" id="MFC4663380.1"/>
    </source>
</evidence>
<dbReference type="CDD" id="cd01392">
    <property type="entry name" value="HTH_LacI"/>
    <property type="match status" value="1"/>
</dbReference>
<dbReference type="Proteomes" id="UP001595988">
    <property type="component" value="Unassembled WGS sequence"/>
</dbReference>
<organism evidence="6 7">
    <name type="scientific">Oceanobacillus aidingensis</name>
    <dbReference type="NCBI Taxonomy" id="645964"/>
    <lineage>
        <taxon>Bacteria</taxon>
        <taxon>Bacillati</taxon>
        <taxon>Bacillota</taxon>
        <taxon>Bacilli</taxon>
        <taxon>Bacillales</taxon>
        <taxon>Bacillaceae</taxon>
        <taxon>Oceanobacillus</taxon>
    </lineage>
</organism>
<comment type="caution">
    <text evidence="6">The sequence shown here is derived from an EMBL/GenBank/DDBJ whole genome shotgun (WGS) entry which is preliminary data.</text>
</comment>
<dbReference type="EMBL" id="JBHSFT010000020">
    <property type="protein sequence ID" value="MFC4663380.1"/>
    <property type="molecule type" value="Genomic_DNA"/>
</dbReference>
<dbReference type="PANTHER" id="PTHR30146:SF148">
    <property type="entry name" value="HTH-TYPE TRANSCRIPTIONAL REPRESSOR PURR-RELATED"/>
    <property type="match status" value="1"/>
</dbReference>
<feature type="domain" description="HTH lacI-type" evidence="5">
    <location>
        <begin position="3"/>
        <end position="57"/>
    </location>
</feature>
<dbReference type="InterPro" id="IPR000843">
    <property type="entry name" value="HTH_LacI"/>
</dbReference>
<dbReference type="CDD" id="cd06280">
    <property type="entry name" value="PBP1_LacI-like"/>
    <property type="match status" value="1"/>
</dbReference>
<evidence type="ECO:0000256" key="1">
    <source>
        <dbReference type="ARBA" id="ARBA00022491"/>
    </source>
</evidence>
<name>A0ABV9K010_9BACI</name>
<evidence type="ECO:0000256" key="4">
    <source>
        <dbReference type="ARBA" id="ARBA00023163"/>
    </source>
</evidence>
<gene>
    <name evidence="6" type="ORF">ACFO3P_14455</name>
</gene>
<dbReference type="InterPro" id="IPR010982">
    <property type="entry name" value="Lambda_DNA-bd_dom_sf"/>
</dbReference>
<dbReference type="SUPFAM" id="SSF47413">
    <property type="entry name" value="lambda repressor-like DNA-binding domains"/>
    <property type="match status" value="1"/>
</dbReference>
<proteinExistence type="predicted"/>
<dbReference type="Pfam" id="PF00532">
    <property type="entry name" value="Peripla_BP_1"/>
    <property type="match status" value="1"/>
</dbReference>
<dbReference type="InterPro" id="IPR001761">
    <property type="entry name" value="Peripla_BP/Lac1_sug-bd_dom"/>
</dbReference>
<keyword evidence="2" id="KW-0805">Transcription regulation</keyword>
<dbReference type="Pfam" id="PF00356">
    <property type="entry name" value="LacI"/>
    <property type="match status" value="1"/>
</dbReference>
<evidence type="ECO:0000256" key="3">
    <source>
        <dbReference type="ARBA" id="ARBA00023125"/>
    </source>
</evidence>
<reference evidence="7" key="1">
    <citation type="journal article" date="2019" name="Int. J. Syst. Evol. Microbiol.">
        <title>The Global Catalogue of Microorganisms (GCM) 10K type strain sequencing project: providing services to taxonomists for standard genome sequencing and annotation.</title>
        <authorList>
            <consortium name="The Broad Institute Genomics Platform"/>
            <consortium name="The Broad Institute Genome Sequencing Center for Infectious Disease"/>
            <person name="Wu L."/>
            <person name="Ma J."/>
        </authorList>
    </citation>
    <scope>NUCLEOTIDE SEQUENCE [LARGE SCALE GENOMIC DNA]</scope>
    <source>
        <strain evidence="7">CCUG 37257</strain>
    </source>
</reference>
<accession>A0ABV9K010</accession>
<dbReference type="Gene3D" id="1.10.260.40">
    <property type="entry name" value="lambda repressor-like DNA-binding domains"/>
    <property type="match status" value="1"/>
</dbReference>
<keyword evidence="3" id="KW-0238">DNA-binding</keyword>
<dbReference type="Gene3D" id="3.40.50.2300">
    <property type="match status" value="2"/>
</dbReference>
<dbReference type="SUPFAM" id="SSF53822">
    <property type="entry name" value="Periplasmic binding protein-like I"/>
    <property type="match status" value="1"/>
</dbReference>
<dbReference type="PROSITE" id="PS50932">
    <property type="entry name" value="HTH_LACI_2"/>
    <property type="match status" value="1"/>
</dbReference>
<evidence type="ECO:0000313" key="7">
    <source>
        <dbReference type="Proteomes" id="UP001595988"/>
    </source>
</evidence>
<protein>
    <submittedName>
        <fullName evidence="6">Substrate-binding domain-containing protein</fullName>
    </submittedName>
</protein>
<dbReference type="PANTHER" id="PTHR30146">
    <property type="entry name" value="LACI-RELATED TRANSCRIPTIONAL REPRESSOR"/>
    <property type="match status" value="1"/>
</dbReference>
<dbReference type="SMART" id="SM00354">
    <property type="entry name" value="HTH_LACI"/>
    <property type="match status" value="1"/>
</dbReference>
<keyword evidence="4" id="KW-0804">Transcription</keyword>
<evidence type="ECO:0000256" key="2">
    <source>
        <dbReference type="ARBA" id="ARBA00023015"/>
    </source>
</evidence>